<keyword evidence="1" id="KW-1133">Transmembrane helix</keyword>
<feature type="transmembrane region" description="Helical" evidence="1">
    <location>
        <begin position="206"/>
        <end position="228"/>
    </location>
</feature>
<protein>
    <submittedName>
        <fullName evidence="2">Uncharacterized protein</fullName>
    </submittedName>
</protein>
<dbReference type="AlphaFoldDB" id="A0A6C0JHP5"/>
<evidence type="ECO:0000256" key="1">
    <source>
        <dbReference type="SAM" id="Phobius"/>
    </source>
</evidence>
<feature type="transmembrane region" description="Helical" evidence="1">
    <location>
        <begin position="248"/>
        <end position="273"/>
    </location>
</feature>
<sequence>MKDKLFSKDDFQIINMNYKLKKIKNRKKRGQYKKNDLFETLDNTSKPDITESTSSFFPSFSSENIVEPFDLPPLSFPPYNDNEYDGIDNVDDTGAKVDFKYDPREWLIALIEWIYYFLNKFNNYWAAKMVNILSERTGKETDIKLVRNYIAWTEAIAAGCYVVYNWFFIIYFNRKSDPIIPLFTIDFKNAYDTAEANQNKGISKQIWYVFLVLVHYFFDYPFTILFFLNNFVTELLPKYTEKIFSPSFLFVYLFYQSCLFLKNSAIVVKTLFLNSLLFKFDPSSIIIYLAIIILWGKDLILMLKKVLEDNMSKKLDQNGDPQDGPPPPKTPPLVIAGLLLATFLERLVKLLMLLIIGIPATTLAVVIYFLAYSFFGIFIYKGFKRETFNEIDDYVKIPTEAYVPDICDGYNWYDFLYEIFNIVMMFFDTVQSKLFVISYILLYVYSCIDYAANITPNTHNLKNGLIAIDIGLIFTLLSVVISFFLEKMRSIPEE</sequence>
<accession>A0A6C0JHP5</accession>
<proteinExistence type="predicted"/>
<feature type="transmembrane region" description="Helical" evidence="1">
    <location>
        <begin position="350"/>
        <end position="380"/>
    </location>
</feature>
<dbReference type="EMBL" id="MN740405">
    <property type="protein sequence ID" value="QHU04903.1"/>
    <property type="molecule type" value="Genomic_DNA"/>
</dbReference>
<evidence type="ECO:0000313" key="2">
    <source>
        <dbReference type="EMBL" id="QHU04903.1"/>
    </source>
</evidence>
<name>A0A6C0JHP5_9ZZZZ</name>
<feature type="transmembrane region" description="Helical" evidence="1">
    <location>
        <begin position="434"/>
        <end position="452"/>
    </location>
</feature>
<feature type="transmembrane region" description="Helical" evidence="1">
    <location>
        <begin position="464"/>
        <end position="485"/>
    </location>
</feature>
<keyword evidence="1" id="KW-0812">Transmembrane</keyword>
<organism evidence="2">
    <name type="scientific">viral metagenome</name>
    <dbReference type="NCBI Taxonomy" id="1070528"/>
    <lineage>
        <taxon>unclassified sequences</taxon>
        <taxon>metagenomes</taxon>
        <taxon>organismal metagenomes</taxon>
    </lineage>
</organism>
<reference evidence="2" key="1">
    <citation type="journal article" date="2020" name="Nature">
        <title>Giant virus diversity and host interactions through global metagenomics.</title>
        <authorList>
            <person name="Schulz F."/>
            <person name="Roux S."/>
            <person name="Paez-Espino D."/>
            <person name="Jungbluth S."/>
            <person name="Walsh D.A."/>
            <person name="Denef V.J."/>
            <person name="McMahon K.D."/>
            <person name="Konstantinidis K.T."/>
            <person name="Eloe-Fadrosh E.A."/>
            <person name="Kyrpides N.C."/>
            <person name="Woyke T."/>
        </authorList>
    </citation>
    <scope>NUCLEOTIDE SEQUENCE</scope>
    <source>
        <strain evidence="2">GVMAG-M-3300027708-5</strain>
    </source>
</reference>
<keyword evidence="1" id="KW-0472">Membrane</keyword>
<feature type="transmembrane region" description="Helical" evidence="1">
    <location>
        <begin position="149"/>
        <end position="172"/>
    </location>
</feature>